<accession>A0A368VVK3</accession>
<dbReference type="InterPro" id="IPR015943">
    <property type="entry name" value="WD40/YVTN_repeat-like_dom_sf"/>
</dbReference>
<keyword evidence="1" id="KW-0732">Signal</keyword>
<proteinExistence type="predicted"/>
<gene>
    <name evidence="2" type="ORF">DFQ14_102428</name>
</gene>
<name>A0A368VVK3_9ACTN</name>
<keyword evidence="3" id="KW-1185">Reference proteome</keyword>
<reference evidence="2 3" key="1">
    <citation type="submission" date="2018-07" db="EMBL/GenBank/DDBJ databases">
        <title>Genomic Encyclopedia of Type Strains, Phase III (KMG-III): the genomes of soil and plant-associated and newly described type strains.</title>
        <authorList>
            <person name="Whitman W."/>
        </authorList>
    </citation>
    <scope>NUCLEOTIDE SEQUENCE [LARGE SCALE GENOMIC DNA]</scope>
    <source>
        <strain evidence="2 3">CECT 8575</strain>
    </source>
</reference>
<dbReference type="OrthoDB" id="4446106at2"/>
<dbReference type="EMBL" id="QPJC01000002">
    <property type="protein sequence ID" value="RCW46126.1"/>
    <property type="molecule type" value="Genomic_DNA"/>
</dbReference>
<comment type="caution">
    <text evidence="2">The sequence shown here is derived from an EMBL/GenBank/DDBJ whole genome shotgun (WGS) entry which is preliminary data.</text>
</comment>
<dbReference type="Gene3D" id="2.130.10.10">
    <property type="entry name" value="YVTN repeat-like/Quinoprotein amine dehydrogenase"/>
    <property type="match status" value="2"/>
</dbReference>
<evidence type="ECO:0000313" key="3">
    <source>
        <dbReference type="Proteomes" id="UP000253495"/>
    </source>
</evidence>
<dbReference type="Proteomes" id="UP000253495">
    <property type="component" value="Unassembled WGS sequence"/>
</dbReference>
<dbReference type="SUPFAM" id="SSF101898">
    <property type="entry name" value="NHL repeat"/>
    <property type="match status" value="1"/>
</dbReference>
<evidence type="ECO:0000313" key="2">
    <source>
        <dbReference type="EMBL" id="RCW46126.1"/>
    </source>
</evidence>
<feature type="signal peptide" evidence="1">
    <location>
        <begin position="1"/>
        <end position="18"/>
    </location>
</feature>
<evidence type="ECO:0008006" key="4">
    <source>
        <dbReference type="Google" id="ProtNLM"/>
    </source>
</evidence>
<organism evidence="2 3">
    <name type="scientific">Halopolyspora algeriensis</name>
    <dbReference type="NCBI Taxonomy" id="1500506"/>
    <lineage>
        <taxon>Bacteria</taxon>
        <taxon>Bacillati</taxon>
        <taxon>Actinomycetota</taxon>
        <taxon>Actinomycetes</taxon>
        <taxon>Actinomycetes incertae sedis</taxon>
        <taxon>Halopolyspora</taxon>
    </lineage>
</organism>
<dbReference type="PANTHER" id="PTHR47197">
    <property type="entry name" value="PROTEIN NIRF"/>
    <property type="match status" value="1"/>
</dbReference>
<evidence type="ECO:0000256" key="1">
    <source>
        <dbReference type="SAM" id="SignalP"/>
    </source>
</evidence>
<dbReference type="PROSITE" id="PS51257">
    <property type="entry name" value="PROKAR_LIPOPROTEIN"/>
    <property type="match status" value="1"/>
</dbReference>
<dbReference type="InterPro" id="IPR051200">
    <property type="entry name" value="Host-pathogen_enzymatic-act"/>
</dbReference>
<sequence>MRRLVVACLAVCALLAGCGTTGTGSPLQVTDTLVAARPDRSPPTGTAPAGTVLPGPPADLSAFDPATHTLVLAGADRPALTLIDPRAPEQRSRTIALPSPAAGLHLTGGTVLAALPDHGSVARVDLRSGSVEHTAVPNRPVDAVETNGRLVVARQGSKDIAVLDGGTLVRTIGGFNGPARLLRQSRQEVLVLDRLATSLTPVNIVTGDKGAALRAGEGATHAVTDRYGRALTVDTRGGEFLAFATDPLILKQRYPVSGSPFGLTYDPTRDLAWITLTARNELVAYDVAGGQPEEKHRLPTVRQPEAVSVDPDTGTVYVASATGRGIQVVTV</sequence>
<feature type="chain" id="PRO_5039180651" description="DNA-binding beta-propeller fold protein YncE" evidence="1">
    <location>
        <begin position="19"/>
        <end position="331"/>
    </location>
</feature>
<dbReference type="PANTHER" id="PTHR47197:SF3">
    <property type="entry name" value="DIHYDRO-HEME D1 DEHYDROGENASE"/>
    <property type="match status" value="1"/>
</dbReference>
<dbReference type="RefSeq" id="WP_114452153.1">
    <property type="nucleotide sequence ID" value="NZ_QPJC01000002.1"/>
</dbReference>
<dbReference type="AlphaFoldDB" id="A0A368VVK3"/>
<protein>
    <recommendedName>
        <fullName evidence="4">DNA-binding beta-propeller fold protein YncE</fullName>
    </recommendedName>
</protein>